<gene>
    <name evidence="2" type="ORF">PG996_013760</name>
</gene>
<evidence type="ECO:0000256" key="1">
    <source>
        <dbReference type="SAM" id="MobiDB-lite"/>
    </source>
</evidence>
<dbReference type="Proteomes" id="UP001446871">
    <property type="component" value="Unassembled WGS sequence"/>
</dbReference>
<evidence type="ECO:0000313" key="2">
    <source>
        <dbReference type="EMBL" id="KAK8045696.1"/>
    </source>
</evidence>
<feature type="region of interest" description="Disordered" evidence="1">
    <location>
        <begin position="143"/>
        <end position="192"/>
    </location>
</feature>
<comment type="caution">
    <text evidence="2">The sequence shown here is derived from an EMBL/GenBank/DDBJ whole genome shotgun (WGS) entry which is preliminary data.</text>
</comment>
<feature type="region of interest" description="Disordered" evidence="1">
    <location>
        <begin position="1"/>
        <end position="64"/>
    </location>
</feature>
<reference evidence="2 3" key="1">
    <citation type="submission" date="2023-01" db="EMBL/GenBank/DDBJ databases">
        <title>Analysis of 21 Apiospora genomes using comparative genomics revels a genus with tremendous synthesis potential of carbohydrate active enzymes and secondary metabolites.</title>
        <authorList>
            <person name="Sorensen T."/>
        </authorList>
    </citation>
    <scope>NUCLEOTIDE SEQUENCE [LARGE SCALE GENOMIC DNA]</scope>
    <source>
        <strain evidence="2 3">CBS 83171</strain>
    </source>
</reference>
<protein>
    <submittedName>
        <fullName evidence="2">Uncharacterized protein</fullName>
    </submittedName>
</protein>
<feature type="compositionally biased region" description="Low complexity" evidence="1">
    <location>
        <begin position="42"/>
        <end position="59"/>
    </location>
</feature>
<dbReference type="EMBL" id="JAQQWM010000009">
    <property type="protein sequence ID" value="KAK8045696.1"/>
    <property type="molecule type" value="Genomic_DNA"/>
</dbReference>
<organism evidence="2 3">
    <name type="scientific">Apiospora saccharicola</name>
    <dbReference type="NCBI Taxonomy" id="335842"/>
    <lineage>
        <taxon>Eukaryota</taxon>
        <taxon>Fungi</taxon>
        <taxon>Dikarya</taxon>
        <taxon>Ascomycota</taxon>
        <taxon>Pezizomycotina</taxon>
        <taxon>Sordariomycetes</taxon>
        <taxon>Xylariomycetidae</taxon>
        <taxon>Amphisphaeriales</taxon>
        <taxon>Apiosporaceae</taxon>
        <taxon>Apiospora</taxon>
    </lineage>
</organism>
<proteinExistence type="predicted"/>
<accession>A0ABR1TIA6</accession>
<evidence type="ECO:0000313" key="3">
    <source>
        <dbReference type="Proteomes" id="UP001446871"/>
    </source>
</evidence>
<keyword evidence="3" id="KW-1185">Reference proteome</keyword>
<name>A0ABR1TIA6_9PEZI</name>
<sequence>MSDDLERLIAAGGSEKDDTLAGNPVNGSENDADAPRRESMPAGTQQQQQQATSHTQEAQDNAQQLHDRLQHAHNLFLQSQILFRQAQMEQRGLIKSLQAETSHEARVVKEQLMQNIMQQMQSRMDETQSSKDQMQLLMSQTLQSMPSTDPGTFSAAAPSGSNNNNNDTVDAPETETGAPITAPGDPKIPEGPCEEEWPTKVKIDRFVPLKNYANTNMADVSFFDYTGVPEGDERTWEKNIRLTDERVRAPH</sequence>